<dbReference type="Proteomes" id="UP001367676">
    <property type="component" value="Unassembled WGS sequence"/>
</dbReference>
<gene>
    <name evidence="13" type="ORF">V9T40_000678</name>
</gene>
<evidence type="ECO:0000256" key="8">
    <source>
        <dbReference type="ARBA" id="ARBA00022989"/>
    </source>
</evidence>
<evidence type="ECO:0000256" key="6">
    <source>
        <dbReference type="ARBA" id="ARBA00022692"/>
    </source>
</evidence>
<dbReference type="Pfam" id="PF01663">
    <property type="entry name" value="Phosphodiest"/>
    <property type="match status" value="1"/>
</dbReference>
<name>A0AAN9Y0P3_9HEMI</name>
<evidence type="ECO:0000313" key="13">
    <source>
        <dbReference type="EMBL" id="KAK7580049.1"/>
    </source>
</evidence>
<feature type="transmembrane region" description="Helical" evidence="11">
    <location>
        <begin position="426"/>
        <end position="445"/>
    </location>
</feature>
<evidence type="ECO:0000256" key="3">
    <source>
        <dbReference type="ARBA" id="ARBA00005315"/>
    </source>
</evidence>
<feature type="transmembrane region" description="Helical" evidence="11">
    <location>
        <begin position="494"/>
        <end position="512"/>
    </location>
</feature>
<keyword evidence="8 11" id="KW-1133">Transmembrane helix</keyword>
<sequence length="572" mass="65257">MAIYRCNFCDIPMSHFLTGVDKIVLMIIDGIRLDFVNNKDMKSNMPYLHSSTNSNQTCIFPCRVHLPTVTMPRVKALTVGTVPSFVDIALNFGSSRLNKDSIINQLVKEGKKIVFYGDNTWIKLFPNMFTRQEGTTSFFVSDFFEVDTNVTRNVNEELKRDDWDFMILHYLGLDHIGHVEGSFSSKISSKLREMDAVIGNINRYLLDWKKKRRKNYLLIICGDHGMKDSGGHGGSTFPEVMVPFITLGVPCNVDGEISQVDVAVSLSTLLGLSFPKGNVGKLIKGLMYHLTKAEKTKAYQRNSEQLRNKFQKIADEELLFEVHGLLEDADYARNTKDYSRAIKSYEIALSKMSETLVRSLTKYDSVMLYCAVILAVQSGFLVGIERCSKSSIVFAVLSTCIVTRVLYEFCYYFSCDTVLCSSWTPAAIFSCAVIFILSINTVLLLRSLKSLLNRIRGFVFSILKDFILSFLIIGSIGHICSSTSTSFIEEEHMIWYFLWTTFLVLIGFRYRAEKQTLGKILLLLILHRILKKLNQTGDQWSALPDINDWFRTPDNKHWLSVYMIFSKFETQN</sequence>
<dbReference type="Gene3D" id="3.40.720.10">
    <property type="entry name" value="Alkaline Phosphatase, subunit A"/>
    <property type="match status" value="1"/>
</dbReference>
<evidence type="ECO:0000256" key="4">
    <source>
        <dbReference type="ARBA" id="ARBA00022502"/>
    </source>
</evidence>
<evidence type="ECO:0000256" key="7">
    <source>
        <dbReference type="ARBA" id="ARBA00022824"/>
    </source>
</evidence>
<organism evidence="13 14">
    <name type="scientific">Parthenolecanium corni</name>
    <dbReference type="NCBI Taxonomy" id="536013"/>
    <lineage>
        <taxon>Eukaryota</taxon>
        <taxon>Metazoa</taxon>
        <taxon>Ecdysozoa</taxon>
        <taxon>Arthropoda</taxon>
        <taxon>Hexapoda</taxon>
        <taxon>Insecta</taxon>
        <taxon>Pterygota</taxon>
        <taxon>Neoptera</taxon>
        <taxon>Paraneoptera</taxon>
        <taxon>Hemiptera</taxon>
        <taxon>Sternorrhyncha</taxon>
        <taxon>Coccoidea</taxon>
        <taxon>Coccidae</taxon>
        <taxon>Parthenolecanium</taxon>
    </lineage>
</organism>
<keyword evidence="5" id="KW-0808">Transferase</keyword>
<keyword evidence="9 11" id="KW-0472">Membrane</keyword>
<dbReference type="InterPro" id="IPR017850">
    <property type="entry name" value="Alkaline_phosphatase_core_sf"/>
</dbReference>
<comment type="subcellular location">
    <subcellularLocation>
        <location evidence="1">Endoplasmic reticulum membrane</location>
        <topology evidence="1">Multi-pass membrane protein</topology>
    </subcellularLocation>
</comment>
<dbReference type="Pfam" id="PF19316">
    <property type="entry name" value="PIGO_PIGG"/>
    <property type="match status" value="1"/>
</dbReference>
<proteinExistence type="inferred from homology"/>
<comment type="similarity">
    <text evidence="3">Belongs to the PIGG/PIGN/PIGO family. PIGG subfamily.</text>
</comment>
<dbReference type="EMBL" id="JBBCAQ010000034">
    <property type="protein sequence ID" value="KAK7580049.1"/>
    <property type="molecule type" value="Genomic_DNA"/>
</dbReference>
<evidence type="ECO:0000256" key="10">
    <source>
        <dbReference type="ARBA" id="ARBA00023180"/>
    </source>
</evidence>
<dbReference type="InterPro" id="IPR045687">
    <property type="entry name" value="PIGG/GPI7_C"/>
</dbReference>
<evidence type="ECO:0000256" key="1">
    <source>
        <dbReference type="ARBA" id="ARBA00004477"/>
    </source>
</evidence>
<keyword evidence="7" id="KW-0256">Endoplasmic reticulum</keyword>
<dbReference type="GO" id="GO:0006506">
    <property type="term" value="P:GPI anchor biosynthetic process"/>
    <property type="evidence" value="ECO:0007669"/>
    <property type="project" value="UniProtKB-KW"/>
</dbReference>
<reference evidence="13 14" key="1">
    <citation type="submission" date="2024-03" db="EMBL/GenBank/DDBJ databases">
        <title>Adaptation during the transition from Ophiocordyceps entomopathogen to insect associate is accompanied by gene loss and intensified selection.</title>
        <authorList>
            <person name="Ward C.M."/>
            <person name="Onetto C.A."/>
            <person name="Borneman A.R."/>
        </authorList>
    </citation>
    <scope>NUCLEOTIDE SEQUENCE [LARGE SCALE GENOMIC DNA]</scope>
    <source>
        <strain evidence="13">AWRI1</strain>
        <tissue evidence="13">Single Adult Female</tissue>
    </source>
</reference>
<dbReference type="GO" id="GO:0051267">
    <property type="term" value="F:CP2 mannose-ethanolamine phosphotransferase activity"/>
    <property type="evidence" value="ECO:0007669"/>
    <property type="project" value="TreeGrafter"/>
</dbReference>
<feature type="transmembrane region" description="Helical" evidence="11">
    <location>
        <begin position="466"/>
        <end position="488"/>
    </location>
</feature>
<evidence type="ECO:0000256" key="2">
    <source>
        <dbReference type="ARBA" id="ARBA00004687"/>
    </source>
</evidence>
<dbReference type="InterPro" id="IPR039527">
    <property type="entry name" value="PIGG/GPI7"/>
</dbReference>
<evidence type="ECO:0000256" key="5">
    <source>
        <dbReference type="ARBA" id="ARBA00022679"/>
    </source>
</evidence>
<dbReference type="SUPFAM" id="SSF53649">
    <property type="entry name" value="Alkaline phosphatase-like"/>
    <property type="match status" value="1"/>
</dbReference>
<comment type="pathway">
    <text evidence="2">Glycolipid biosynthesis; glycosylphosphatidylinositol-anchor biosynthesis.</text>
</comment>
<dbReference type="GO" id="GO:0005789">
    <property type="term" value="C:endoplasmic reticulum membrane"/>
    <property type="evidence" value="ECO:0007669"/>
    <property type="project" value="UniProtKB-SubCell"/>
</dbReference>
<dbReference type="InterPro" id="IPR002591">
    <property type="entry name" value="Phosphodiest/P_Trfase"/>
</dbReference>
<feature type="transmembrane region" description="Helical" evidence="11">
    <location>
        <begin position="366"/>
        <end position="384"/>
    </location>
</feature>
<keyword evidence="6 11" id="KW-0812">Transmembrane</keyword>
<evidence type="ECO:0000256" key="9">
    <source>
        <dbReference type="ARBA" id="ARBA00023136"/>
    </source>
</evidence>
<dbReference type="InterPro" id="IPR037674">
    <property type="entry name" value="PIG-G_N"/>
</dbReference>
<dbReference type="PANTHER" id="PTHR23072:SF0">
    <property type="entry name" value="GPI ETHANOLAMINE PHOSPHATE TRANSFERASE 2"/>
    <property type="match status" value="1"/>
</dbReference>
<feature type="domain" description="GPI ethanolamine phosphate transferase 2 C-terminal" evidence="12">
    <location>
        <begin position="471"/>
        <end position="565"/>
    </location>
</feature>
<dbReference type="AlphaFoldDB" id="A0AAN9Y0P3"/>
<evidence type="ECO:0000313" key="14">
    <source>
        <dbReference type="Proteomes" id="UP001367676"/>
    </source>
</evidence>
<accession>A0AAN9Y0P3</accession>
<evidence type="ECO:0000259" key="12">
    <source>
        <dbReference type="Pfam" id="PF19316"/>
    </source>
</evidence>
<feature type="transmembrane region" description="Helical" evidence="11">
    <location>
        <begin position="391"/>
        <end position="414"/>
    </location>
</feature>
<keyword evidence="10" id="KW-0325">Glycoprotein</keyword>
<dbReference type="CDD" id="cd16024">
    <property type="entry name" value="GPI_EPT_2"/>
    <property type="match status" value="1"/>
</dbReference>
<dbReference type="PANTHER" id="PTHR23072">
    <property type="entry name" value="PHOSPHATIDYLINOSITOL GLYCAN-RELATED"/>
    <property type="match status" value="1"/>
</dbReference>
<comment type="caution">
    <text evidence="13">The sequence shown here is derived from an EMBL/GenBank/DDBJ whole genome shotgun (WGS) entry which is preliminary data.</text>
</comment>
<keyword evidence="14" id="KW-1185">Reference proteome</keyword>
<evidence type="ECO:0000256" key="11">
    <source>
        <dbReference type="SAM" id="Phobius"/>
    </source>
</evidence>
<keyword evidence="4" id="KW-0337">GPI-anchor biosynthesis</keyword>
<protein>
    <recommendedName>
        <fullName evidence="12">GPI ethanolamine phosphate transferase 2 C-terminal domain-containing protein</fullName>
    </recommendedName>
</protein>